<feature type="non-terminal residue" evidence="1">
    <location>
        <position position="52"/>
    </location>
</feature>
<organism evidence="1">
    <name type="scientific">marine sediment metagenome</name>
    <dbReference type="NCBI Taxonomy" id="412755"/>
    <lineage>
        <taxon>unclassified sequences</taxon>
        <taxon>metagenomes</taxon>
        <taxon>ecological metagenomes</taxon>
    </lineage>
</organism>
<accession>X1NZI7</accession>
<reference evidence="1" key="1">
    <citation type="journal article" date="2014" name="Front. Microbiol.">
        <title>High frequency of phylogenetically diverse reductive dehalogenase-homologous genes in deep subseafloor sedimentary metagenomes.</title>
        <authorList>
            <person name="Kawai M."/>
            <person name="Futagami T."/>
            <person name="Toyoda A."/>
            <person name="Takaki Y."/>
            <person name="Nishi S."/>
            <person name="Hori S."/>
            <person name="Arai W."/>
            <person name="Tsubouchi T."/>
            <person name="Morono Y."/>
            <person name="Uchiyama I."/>
            <person name="Ito T."/>
            <person name="Fujiyama A."/>
            <person name="Inagaki F."/>
            <person name="Takami H."/>
        </authorList>
    </citation>
    <scope>NUCLEOTIDE SEQUENCE</scope>
    <source>
        <strain evidence="1">Expedition CK06-06</strain>
    </source>
</reference>
<protein>
    <submittedName>
        <fullName evidence="1">Uncharacterized protein</fullName>
    </submittedName>
</protein>
<comment type="caution">
    <text evidence="1">The sequence shown here is derived from an EMBL/GenBank/DDBJ whole genome shotgun (WGS) entry which is preliminary data.</text>
</comment>
<gene>
    <name evidence="1" type="ORF">S06H3_35571</name>
</gene>
<evidence type="ECO:0000313" key="1">
    <source>
        <dbReference type="EMBL" id="GAI24064.1"/>
    </source>
</evidence>
<dbReference type="EMBL" id="BARV01021472">
    <property type="protein sequence ID" value="GAI24064.1"/>
    <property type="molecule type" value="Genomic_DNA"/>
</dbReference>
<name>X1NZI7_9ZZZZ</name>
<proteinExistence type="predicted"/>
<sequence length="52" mass="6060">MVEGSIRLHSYCKYCIKIRRLKKNYKKGVGMNSETLFKEAHKCYNSKNGNCS</sequence>
<dbReference type="AlphaFoldDB" id="X1NZI7"/>